<dbReference type="GO" id="GO:0003964">
    <property type="term" value="F:RNA-directed DNA polymerase activity"/>
    <property type="evidence" value="ECO:0007669"/>
    <property type="project" value="UniProtKB-KW"/>
</dbReference>
<dbReference type="InterPro" id="IPR000477">
    <property type="entry name" value="RT_dom"/>
</dbReference>
<keyword evidence="2" id="KW-0695">RNA-directed DNA polymerase</keyword>
<evidence type="ECO:0000259" key="1">
    <source>
        <dbReference type="PROSITE" id="PS50878"/>
    </source>
</evidence>
<organism evidence="2 3">
    <name type="scientific">Ruminococcus bromii</name>
    <dbReference type="NCBI Taxonomy" id="40518"/>
    <lineage>
        <taxon>Bacteria</taxon>
        <taxon>Bacillati</taxon>
        <taxon>Bacillota</taxon>
        <taxon>Clostridia</taxon>
        <taxon>Eubacteriales</taxon>
        <taxon>Oscillospiraceae</taxon>
        <taxon>Ruminococcus</taxon>
    </lineage>
</organism>
<evidence type="ECO:0000313" key="3">
    <source>
        <dbReference type="Proteomes" id="UP000233425"/>
    </source>
</evidence>
<comment type="caution">
    <text evidence="2">The sequence shown here is derived from an EMBL/GenBank/DDBJ whole genome shotgun (WGS) entry which is preliminary data.</text>
</comment>
<gene>
    <name evidence="2" type="ORF">RBATCC27255_00551</name>
</gene>
<name>A0A2N0UYW9_9FIRM</name>
<dbReference type="Proteomes" id="UP000233425">
    <property type="component" value="Unassembled WGS sequence"/>
</dbReference>
<keyword evidence="2" id="KW-0548">Nucleotidyltransferase</keyword>
<dbReference type="AlphaFoldDB" id="A0A2N0UYW9"/>
<proteinExistence type="predicted"/>
<evidence type="ECO:0000313" key="2">
    <source>
        <dbReference type="EMBL" id="PKD32186.1"/>
    </source>
</evidence>
<sequence>MPFNRESYKQIATQGFFSEYLPPCFFLDKKVLNYVPPENCDIIQPYCFTMSKYDQADSRRNIYIPELGSYLVLHEYMWNNNLLKELIDFTKSEDYSFSPVINQQGQIYRFEQSYGQTEEVLEESFEICSDYIENISKKIIKATGAKLILKLDISNFYGAIYTHLIPTIIMGYELAVSEYRQSQKGENLSPTYEKYSKLDKLVRRMNSNQTNGLLAGPFVSRLISEALLTRIDKEIKSENIRFVRYVDDYEIFVFDDNTETTKSKIDLILRKYNLTINNEKTREEKFPYYINKNLNKLFTDLHIDEFDNEHLMDMFNSFFTLENKGTKGAIRFLLKSLEKDPIDISNSELYKAYLLTILQNNKRSLIKACQILIEKKSENFCINDKDITLIKKILLRSLRQINDLEVIWLLYLLIEIEGIERDDDIIIQICSSKNELAQVMLLRKGFISQDLKQTMKSSSTSWILNYELFSENIITEDEFKEKLTIHQNLNMYNKLKQKGIHFCEF</sequence>
<keyword evidence="3" id="KW-1185">Reference proteome</keyword>
<feature type="domain" description="Reverse transcriptase" evidence="1">
    <location>
        <begin position="1"/>
        <end position="294"/>
    </location>
</feature>
<dbReference type="CDD" id="cd01646">
    <property type="entry name" value="RT_Bac_retron_I"/>
    <property type="match status" value="1"/>
</dbReference>
<dbReference type="PROSITE" id="PS50878">
    <property type="entry name" value="RT_POL"/>
    <property type="match status" value="1"/>
</dbReference>
<dbReference type="EMBL" id="NNSR01000029">
    <property type="protein sequence ID" value="PKD32186.1"/>
    <property type="molecule type" value="Genomic_DNA"/>
</dbReference>
<accession>A0A2N0UYW9</accession>
<protein>
    <submittedName>
        <fullName evidence="2">Reverse transcriptase (RNA-dependent DNA polymerase)</fullName>
    </submittedName>
</protein>
<reference evidence="2" key="1">
    <citation type="journal article" date="2018" name="Environ. Microbiol.">
        <title>Sporulation capability and amylosome conservation among diverse human colonic and rumen isolates of the keystone starch-degrader Ruminococcus bromii.</title>
        <authorList>
            <person name="Mukhopadhya I."/>
            <person name="Morais S."/>
            <person name="Laverde-Gomez J."/>
            <person name="Sheridan P.O."/>
            <person name="Walker A.W."/>
            <person name="Kelly W."/>
            <person name="Klieve A.V."/>
            <person name="Ouwerkerk D."/>
            <person name="Duncan S.H."/>
            <person name="Louis P."/>
            <person name="Koropatkin N."/>
            <person name="Cockburn D."/>
            <person name="Kibler R."/>
            <person name="Cooper P.J."/>
            <person name="Sandoval C."/>
            <person name="Crost E."/>
            <person name="Juge N."/>
            <person name="Bayer E.A."/>
            <person name="Flint H.J."/>
        </authorList>
    </citation>
    <scope>NUCLEOTIDE SEQUENCE [LARGE SCALE GENOMIC DNA]</scope>
    <source>
        <strain evidence="2">ATCC 27255</strain>
    </source>
</reference>
<keyword evidence="2" id="KW-0808">Transferase</keyword>
<dbReference type="RefSeq" id="WP_101028642.1">
    <property type="nucleotide sequence ID" value="NZ_CABMMZ010000029.1"/>
</dbReference>